<dbReference type="OrthoDB" id="273452at2759"/>
<comment type="caution">
    <text evidence="3">The sequence shown here is derived from an EMBL/GenBank/DDBJ whole genome shotgun (WGS) entry which is preliminary data.</text>
</comment>
<dbReference type="PANTHER" id="PTHR12482">
    <property type="entry name" value="LIPASE ROG1-RELATED-RELATED"/>
    <property type="match status" value="1"/>
</dbReference>
<feature type="compositionally biased region" description="Gly residues" evidence="1">
    <location>
        <begin position="53"/>
        <end position="62"/>
    </location>
</feature>
<evidence type="ECO:0000313" key="4">
    <source>
        <dbReference type="Proteomes" id="UP000737018"/>
    </source>
</evidence>
<organism evidence="3 4">
    <name type="scientific">Castanea mollissima</name>
    <name type="common">Chinese chestnut</name>
    <dbReference type="NCBI Taxonomy" id="60419"/>
    <lineage>
        <taxon>Eukaryota</taxon>
        <taxon>Viridiplantae</taxon>
        <taxon>Streptophyta</taxon>
        <taxon>Embryophyta</taxon>
        <taxon>Tracheophyta</taxon>
        <taxon>Spermatophyta</taxon>
        <taxon>Magnoliopsida</taxon>
        <taxon>eudicotyledons</taxon>
        <taxon>Gunneridae</taxon>
        <taxon>Pentapetalae</taxon>
        <taxon>rosids</taxon>
        <taxon>fabids</taxon>
        <taxon>Fagales</taxon>
        <taxon>Fagaceae</taxon>
        <taxon>Castanea</taxon>
    </lineage>
</organism>
<dbReference type="InterPro" id="IPR029058">
    <property type="entry name" value="AB_hydrolase_fold"/>
</dbReference>
<name>A0A8J4QDZ6_9ROSI</name>
<protein>
    <recommendedName>
        <fullName evidence="2">DUF676 domain-containing protein</fullName>
    </recommendedName>
</protein>
<dbReference type="SUPFAM" id="SSF53474">
    <property type="entry name" value="alpha/beta-Hydrolases"/>
    <property type="match status" value="1"/>
</dbReference>
<feature type="domain" description="DUF676" evidence="2">
    <location>
        <begin position="119"/>
        <end position="349"/>
    </location>
</feature>
<dbReference type="AlphaFoldDB" id="A0A8J4QDZ6"/>
<dbReference type="Gene3D" id="3.40.50.1820">
    <property type="entry name" value="alpha/beta hydrolase"/>
    <property type="match status" value="1"/>
</dbReference>
<dbReference type="FunFam" id="3.40.50.1820:FF:000216">
    <property type="entry name" value="Alpha/beta-Hydrolases superfamily protein"/>
    <property type="match status" value="1"/>
</dbReference>
<feature type="region of interest" description="Disordered" evidence="1">
    <location>
        <begin position="39"/>
        <end position="78"/>
    </location>
</feature>
<dbReference type="Proteomes" id="UP000737018">
    <property type="component" value="Unassembled WGS sequence"/>
</dbReference>
<keyword evidence="4" id="KW-1185">Reference proteome</keyword>
<dbReference type="PANTHER" id="PTHR12482:SF41">
    <property type="entry name" value="ALPHA_BETA-HYDROLASES SUPERFAMILY PROTEIN"/>
    <property type="match status" value="1"/>
</dbReference>
<dbReference type="InterPro" id="IPR044294">
    <property type="entry name" value="Lipase-like"/>
</dbReference>
<evidence type="ECO:0000256" key="1">
    <source>
        <dbReference type="SAM" id="MobiDB-lite"/>
    </source>
</evidence>
<dbReference type="InterPro" id="IPR007751">
    <property type="entry name" value="DUF676_lipase-like"/>
</dbReference>
<evidence type="ECO:0000259" key="2">
    <source>
        <dbReference type="Pfam" id="PF05057"/>
    </source>
</evidence>
<gene>
    <name evidence="3" type="ORF">CMV_022367</name>
</gene>
<dbReference type="Pfam" id="PF05057">
    <property type="entry name" value="DUF676"/>
    <property type="match status" value="1"/>
</dbReference>
<sequence>MLPIDFDSKQRSWYSFIVFFFKVGTGPIQITSPMASVELEETPSETVRKVEVNGGGGGGGGSKTSEKSKKKKKKKEKDKNGAYRYYMSKLGFGCVRLRTEYDKEGNFDMEVVDGDGQRRNPTHLVIMVNGLIGSAENWRYAAKQFLKRFPEDVIAHCSECNTSKLTFDGVDIMGDRLAEEVISVIKRHPGVQKISFVGHSLGGLVTRYVIAKLYGRDVRREFAQENGECGSDGSEDPCPEEKFKGKIAGLEPMNFITFATPHLGSRGHKQVPVFCGFYTMEKVASRASWLLGRTGKHLFLTDRDNGKPPLLLQMANDCEDLKFISALQSFKRRVTYANVRYDQLVGWSTSSLRRRDELPKHCHRSKDDKYRHIVNVETAETSSRQQEVLLEAKVNGFQNIDLEEQMLRGLTKVTWERIDVNFSGTKQRCLAHSTIQVNRYCINSAGADVVHHMIDNFLL</sequence>
<accession>A0A8J4QDZ6</accession>
<proteinExistence type="predicted"/>
<evidence type="ECO:0000313" key="3">
    <source>
        <dbReference type="EMBL" id="KAF3952035.1"/>
    </source>
</evidence>
<dbReference type="EMBL" id="JRKL02004668">
    <property type="protein sequence ID" value="KAF3952035.1"/>
    <property type="molecule type" value="Genomic_DNA"/>
</dbReference>
<reference evidence="3" key="1">
    <citation type="submission" date="2020-03" db="EMBL/GenBank/DDBJ databases">
        <title>Castanea mollissima Vanexum genome sequencing.</title>
        <authorList>
            <person name="Staton M."/>
        </authorList>
    </citation>
    <scope>NUCLEOTIDE SEQUENCE</scope>
    <source>
        <tissue evidence="3">Leaf</tissue>
    </source>
</reference>